<evidence type="ECO:0000256" key="7">
    <source>
        <dbReference type="ARBA" id="ARBA00022692"/>
    </source>
</evidence>
<evidence type="ECO:0000256" key="5">
    <source>
        <dbReference type="ARBA" id="ARBA00022527"/>
    </source>
</evidence>
<dbReference type="InterPro" id="IPR011009">
    <property type="entry name" value="Kinase-like_dom_sf"/>
</dbReference>
<dbReference type="FunFam" id="3.30.200.20:FF:000039">
    <property type="entry name" value="receptor-like protein kinase FERONIA"/>
    <property type="match status" value="1"/>
</dbReference>
<dbReference type="InterPro" id="IPR045272">
    <property type="entry name" value="ANXUR1/2-like"/>
</dbReference>
<dbReference type="PROSITE" id="PS00108">
    <property type="entry name" value="PROTEIN_KINASE_ST"/>
    <property type="match status" value="1"/>
</dbReference>
<dbReference type="Gene3D" id="1.10.510.10">
    <property type="entry name" value="Transferase(Phosphotransferase) domain 1"/>
    <property type="match status" value="2"/>
</dbReference>
<accession>A0AA35V287</accession>
<dbReference type="PROSITE" id="PS00107">
    <property type="entry name" value="PROTEIN_KINASE_ATP"/>
    <property type="match status" value="1"/>
</dbReference>
<feature type="domain" description="Protein kinase" evidence="17">
    <location>
        <begin position="25"/>
        <end position="313"/>
    </location>
</feature>
<evidence type="ECO:0000256" key="9">
    <source>
        <dbReference type="ARBA" id="ARBA00022741"/>
    </source>
</evidence>
<evidence type="ECO:0000256" key="15">
    <source>
        <dbReference type="ARBA" id="ARBA00023180"/>
    </source>
</evidence>
<comment type="similarity">
    <text evidence="3">In the C-terminal section; belongs to the protein kinase superfamily. Ser/Thr protein kinase family.</text>
</comment>
<evidence type="ECO:0000313" key="19">
    <source>
        <dbReference type="Proteomes" id="UP001177003"/>
    </source>
</evidence>
<keyword evidence="10" id="KW-0418">Kinase</keyword>
<evidence type="ECO:0000259" key="17">
    <source>
        <dbReference type="PROSITE" id="PS50011"/>
    </source>
</evidence>
<keyword evidence="13" id="KW-0472">Membrane</keyword>
<keyword evidence="11 16" id="KW-0067">ATP-binding</keyword>
<dbReference type="Gene3D" id="3.30.200.20">
    <property type="entry name" value="Phosphorylase Kinase, domain 1"/>
    <property type="match status" value="2"/>
</dbReference>
<name>A0AA35V287_LACSI</name>
<keyword evidence="8" id="KW-0732">Signal</keyword>
<keyword evidence="14" id="KW-0675">Receptor</keyword>
<dbReference type="SUPFAM" id="SSF56112">
    <property type="entry name" value="Protein kinase-like (PK-like)"/>
    <property type="match status" value="2"/>
</dbReference>
<evidence type="ECO:0000256" key="12">
    <source>
        <dbReference type="ARBA" id="ARBA00022989"/>
    </source>
</evidence>
<dbReference type="PANTHER" id="PTHR27003:SF359">
    <property type="entry name" value="SERINE_THREONINE-PROTEIN KINASE UNC-51-RELATED"/>
    <property type="match status" value="1"/>
</dbReference>
<dbReference type="PROSITE" id="PS50011">
    <property type="entry name" value="PROTEIN_KINASE_DOM"/>
    <property type="match status" value="2"/>
</dbReference>
<dbReference type="FunFam" id="1.10.510.10:FF:000240">
    <property type="entry name" value="Lectin-domain containing receptor kinase A4.3"/>
    <property type="match status" value="1"/>
</dbReference>
<feature type="domain" description="Protein kinase" evidence="17">
    <location>
        <begin position="349"/>
        <end position="619"/>
    </location>
</feature>
<keyword evidence="19" id="KW-1185">Reference proteome</keyword>
<dbReference type="Proteomes" id="UP001177003">
    <property type="component" value="Chromosome 1"/>
</dbReference>
<dbReference type="InterPro" id="IPR008271">
    <property type="entry name" value="Ser/Thr_kinase_AS"/>
</dbReference>
<dbReference type="Pfam" id="PF07714">
    <property type="entry name" value="PK_Tyr_Ser-Thr"/>
    <property type="match status" value="2"/>
</dbReference>
<evidence type="ECO:0000256" key="4">
    <source>
        <dbReference type="ARBA" id="ARBA00022475"/>
    </source>
</evidence>
<keyword evidence="6" id="KW-0808">Transferase</keyword>
<evidence type="ECO:0000256" key="6">
    <source>
        <dbReference type="ARBA" id="ARBA00022679"/>
    </source>
</evidence>
<keyword evidence="5" id="KW-0723">Serine/threonine-protein kinase</keyword>
<organism evidence="18 19">
    <name type="scientific">Lactuca saligna</name>
    <name type="common">Willowleaf lettuce</name>
    <dbReference type="NCBI Taxonomy" id="75948"/>
    <lineage>
        <taxon>Eukaryota</taxon>
        <taxon>Viridiplantae</taxon>
        <taxon>Streptophyta</taxon>
        <taxon>Embryophyta</taxon>
        <taxon>Tracheophyta</taxon>
        <taxon>Spermatophyta</taxon>
        <taxon>Magnoliopsida</taxon>
        <taxon>eudicotyledons</taxon>
        <taxon>Gunneridae</taxon>
        <taxon>Pentapetalae</taxon>
        <taxon>asterids</taxon>
        <taxon>campanulids</taxon>
        <taxon>Asterales</taxon>
        <taxon>Asteraceae</taxon>
        <taxon>Cichorioideae</taxon>
        <taxon>Cichorieae</taxon>
        <taxon>Lactucinae</taxon>
        <taxon>Lactuca</taxon>
    </lineage>
</organism>
<evidence type="ECO:0000256" key="8">
    <source>
        <dbReference type="ARBA" id="ARBA00022729"/>
    </source>
</evidence>
<evidence type="ECO:0000256" key="3">
    <source>
        <dbReference type="ARBA" id="ARBA00010217"/>
    </source>
</evidence>
<dbReference type="SMART" id="SM00220">
    <property type="entry name" value="S_TKc"/>
    <property type="match status" value="1"/>
</dbReference>
<evidence type="ECO:0000256" key="14">
    <source>
        <dbReference type="ARBA" id="ARBA00023170"/>
    </source>
</evidence>
<feature type="binding site" evidence="16">
    <location>
        <position position="56"/>
    </location>
    <ligand>
        <name>ATP</name>
        <dbReference type="ChEBI" id="CHEBI:30616"/>
    </ligand>
</feature>
<keyword evidence="7" id="KW-0812">Transmembrane</keyword>
<dbReference type="InterPro" id="IPR017441">
    <property type="entry name" value="Protein_kinase_ATP_BS"/>
</dbReference>
<dbReference type="GO" id="GO:0009506">
    <property type="term" value="C:plasmodesma"/>
    <property type="evidence" value="ECO:0007669"/>
    <property type="project" value="TreeGrafter"/>
</dbReference>
<dbReference type="GO" id="GO:0005524">
    <property type="term" value="F:ATP binding"/>
    <property type="evidence" value="ECO:0007669"/>
    <property type="project" value="UniProtKB-UniRule"/>
</dbReference>
<protein>
    <recommendedName>
        <fullName evidence="17">Protein kinase domain-containing protein</fullName>
    </recommendedName>
</protein>
<evidence type="ECO:0000256" key="2">
    <source>
        <dbReference type="ARBA" id="ARBA00008536"/>
    </source>
</evidence>
<evidence type="ECO:0000256" key="1">
    <source>
        <dbReference type="ARBA" id="ARBA00004251"/>
    </source>
</evidence>
<keyword evidence="15" id="KW-0325">Glycoprotein</keyword>
<dbReference type="GO" id="GO:0005886">
    <property type="term" value="C:plasma membrane"/>
    <property type="evidence" value="ECO:0007669"/>
    <property type="project" value="UniProtKB-SubCell"/>
</dbReference>
<comment type="similarity">
    <text evidence="2">In the N-terminal section; belongs to the leguminous lectin family.</text>
</comment>
<keyword evidence="4" id="KW-1003">Cell membrane</keyword>
<dbReference type="GO" id="GO:0004674">
    <property type="term" value="F:protein serine/threonine kinase activity"/>
    <property type="evidence" value="ECO:0007669"/>
    <property type="project" value="UniProtKB-KW"/>
</dbReference>
<dbReference type="EMBL" id="OX465077">
    <property type="protein sequence ID" value="CAI9269059.1"/>
    <property type="molecule type" value="Genomic_DNA"/>
</dbReference>
<evidence type="ECO:0000256" key="11">
    <source>
        <dbReference type="ARBA" id="ARBA00022840"/>
    </source>
</evidence>
<proteinExistence type="inferred from homology"/>
<reference evidence="18" key="1">
    <citation type="submission" date="2023-04" db="EMBL/GenBank/DDBJ databases">
        <authorList>
            <person name="Vijverberg K."/>
            <person name="Xiong W."/>
            <person name="Schranz E."/>
        </authorList>
    </citation>
    <scope>NUCLEOTIDE SEQUENCE</scope>
</reference>
<keyword evidence="9 16" id="KW-0547">Nucleotide-binding</keyword>
<comment type="subcellular location">
    <subcellularLocation>
        <location evidence="1">Cell membrane</location>
        <topology evidence="1">Single-pass type I membrane protein</topology>
    </subcellularLocation>
</comment>
<evidence type="ECO:0000256" key="10">
    <source>
        <dbReference type="ARBA" id="ARBA00022777"/>
    </source>
</evidence>
<evidence type="ECO:0000256" key="13">
    <source>
        <dbReference type="ARBA" id="ARBA00023136"/>
    </source>
</evidence>
<keyword evidence="12" id="KW-1133">Transmembrane helix</keyword>
<dbReference type="AlphaFoldDB" id="A0AA35V287"/>
<gene>
    <name evidence="18" type="ORF">LSALG_LOCUS9450</name>
</gene>
<evidence type="ECO:0000313" key="18">
    <source>
        <dbReference type="EMBL" id="CAI9269059.1"/>
    </source>
</evidence>
<evidence type="ECO:0000256" key="16">
    <source>
        <dbReference type="PROSITE-ProRule" id="PRU10141"/>
    </source>
</evidence>
<dbReference type="GO" id="GO:0002229">
    <property type="term" value="P:defense response to oomycetes"/>
    <property type="evidence" value="ECO:0007669"/>
    <property type="project" value="UniProtKB-ARBA"/>
</dbReference>
<dbReference type="InterPro" id="IPR000719">
    <property type="entry name" value="Prot_kinase_dom"/>
</dbReference>
<dbReference type="PANTHER" id="PTHR27003">
    <property type="entry name" value="OS07G0166700 PROTEIN"/>
    <property type="match status" value="1"/>
</dbReference>
<dbReference type="GO" id="GO:0004714">
    <property type="term" value="F:transmembrane receptor protein tyrosine kinase activity"/>
    <property type="evidence" value="ECO:0007669"/>
    <property type="project" value="InterPro"/>
</dbReference>
<sequence>MSSSDVNLEKYRIPLEEILLVTRDFSPETLIGDGGFGMVHKGELSKDGQTHTVAIKRLNKDGYQGNNEFRNELKMVSSFHHPNIITFIGYCDEANEMILVYEYAKNGSLDHHLQKPEKMRSLTWAQRLKICLGAAKGLEYLHSGLGEHNRVIHRDVKSGNILLDENLEAKICDFGLSKFGARNQEDTQVHTKVAGTRYYMDPLYAERSRLKKESDVYSFGVVMFEMSSGTLVFHPKYFGDNINPQFLLDVVRSCYDDDKKATGADKLIDPLVGDHIDMKSFHVFNKIAHECISLKLEERPTMDRIIRRIQRALHITQLNDHELASTITTRSLESFLIPLEDINLATKNFNHETLIRDFYYGAVHRGQLISRWQNQTMAITRFYPKNFHTEDQFYKELRIISSFHHQNISTFIGYCDESNERIIVHEHAFNGSLANYIKNFRTTCNLTWAQRLKICIGAARGLQSLQLALGEDNEATQGNINCENILLDETMEAKVSFFGFSKQGPPERGHDRNIGDISKLYKSNMYSFGTIMYEILSGYRAIELLNFGQPGKLMDAFQEYYQNNELDQFIDWGIRNEIDSRCLNIFKEIAYQCIMRDNQKPRTIIASHQRMRPRPHAIFTMDYVVERLEDAGDFQGIEM</sequence>
<dbReference type="InterPro" id="IPR001245">
    <property type="entry name" value="Ser-Thr/Tyr_kinase_cat_dom"/>
</dbReference>